<dbReference type="PROSITE" id="PS50850">
    <property type="entry name" value="MFS"/>
    <property type="match status" value="1"/>
</dbReference>
<feature type="transmembrane region" description="Helical" evidence="6">
    <location>
        <begin position="290"/>
        <end position="308"/>
    </location>
</feature>
<dbReference type="InterPro" id="IPR001958">
    <property type="entry name" value="Tet-R_TetA/multi-R_MdtG-like"/>
</dbReference>
<keyword evidence="2" id="KW-0813">Transport</keyword>
<evidence type="ECO:0000256" key="5">
    <source>
        <dbReference type="ARBA" id="ARBA00023136"/>
    </source>
</evidence>
<feature type="domain" description="Major facilitator superfamily (MFS) profile" evidence="7">
    <location>
        <begin position="7"/>
        <end position="401"/>
    </location>
</feature>
<evidence type="ECO:0000256" key="1">
    <source>
        <dbReference type="ARBA" id="ARBA00004141"/>
    </source>
</evidence>
<keyword evidence="9" id="KW-1185">Reference proteome</keyword>
<protein>
    <submittedName>
        <fullName evidence="8">MFS transporter</fullName>
    </submittedName>
</protein>
<dbReference type="PANTHER" id="PTHR23504">
    <property type="entry name" value="MAJOR FACILITATOR SUPERFAMILY DOMAIN-CONTAINING PROTEIN 10"/>
    <property type="match status" value="1"/>
</dbReference>
<feature type="transmembrane region" description="Helical" evidence="6">
    <location>
        <begin position="314"/>
        <end position="336"/>
    </location>
</feature>
<dbReference type="Proteomes" id="UP001320159">
    <property type="component" value="Unassembled WGS sequence"/>
</dbReference>
<evidence type="ECO:0000256" key="2">
    <source>
        <dbReference type="ARBA" id="ARBA00022448"/>
    </source>
</evidence>
<sequence>MEVRSQQVIILALSMFIFTLGFGIIIPVMPYYAGNLGATAFELGLLMATFSVMQFVCAPFWGRVSDKIGRKPVMMIGLFGFGFSFTITGLSTALWMLFVSELIGGALSAGIWPSVLAFIADITKPSERGGLMGLMGAASGFGIIFGPAISGVLTIWGLSAPFFGAAGVAIFTMVLTFILLPESRSFNPGNKSVDKISMIAALKTPLGALFLLMLLISFAGACIDGTFAFFVMDKFGLSEESSDIPFFNGSITMTGPGVMAIVFTFIGIMGIIVQGVLVGKLILRFGEEKTIIAGLIIVAVGLGFLIFASGLETLVLYTCLIVVGSGLANPCLNSLVSKGTDSENQGAVMGILGSFSSLGRILGPPVGGFAFNIYTGLPYIGTAFLSIVGAFVISYLAKNGGIVNEKEKVTVKPPIRL</sequence>
<dbReference type="Gene3D" id="1.20.1250.20">
    <property type="entry name" value="MFS general substrate transporter like domains"/>
    <property type="match status" value="1"/>
</dbReference>
<gene>
    <name evidence="8" type="ORF">CUJ83_12615</name>
</gene>
<dbReference type="Pfam" id="PF07690">
    <property type="entry name" value="MFS_1"/>
    <property type="match status" value="1"/>
</dbReference>
<comment type="subcellular location">
    <subcellularLocation>
        <location evidence="1">Membrane</location>
        <topology evidence="1">Multi-pass membrane protein</topology>
    </subcellularLocation>
</comment>
<feature type="transmembrane region" description="Helical" evidence="6">
    <location>
        <begin position="9"/>
        <end position="33"/>
    </location>
</feature>
<dbReference type="GO" id="GO:0016020">
    <property type="term" value="C:membrane"/>
    <property type="evidence" value="ECO:0007669"/>
    <property type="project" value="UniProtKB-SubCell"/>
</dbReference>
<feature type="transmembrane region" description="Helical" evidence="6">
    <location>
        <begin position="39"/>
        <end position="61"/>
    </location>
</feature>
<dbReference type="InterPro" id="IPR036259">
    <property type="entry name" value="MFS_trans_sf"/>
</dbReference>
<feature type="transmembrane region" description="Helical" evidence="6">
    <location>
        <begin position="134"/>
        <end position="156"/>
    </location>
</feature>
<proteinExistence type="predicted"/>
<feature type="transmembrane region" description="Helical" evidence="6">
    <location>
        <begin position="201"/>
        <end position="231"/>
    </location>
</feature>
<name>A0AAP2REI3_9EURY</name>
<organism evidence="8 9">
    <name type="scientific">Methanooceanicella nereidis</name>
    <dbReference type="NCBI Taxonomy" id="2052831"/>
    <lineage>
        <taxon>Archaea</taxon>
        <taxon>Methanobacteriati</taxon>
        <taxon>Methanobacteriota</taxon>
        <taxon>Stenosarchaea group</taxon>
        <taxon>Methanomicrobia</taxon>
        <taxon>Methanocellales</taxon>
        <taxon>Methanocellaceae</taxon>
        <taxon>Methanooceanicella</taxon>
    </lineage>
</organism>
<evidence type="ECO:0000256" key="3">
    <source>
        <dbReference type="ARBA" id="ARBA00022692"/>
    </source>
</evidence>
<evidence type="ECO:0000256" key="4">
    <source>
        <dbReference type="ARBA" id="ARBA00022989"/>
    </source>
</evidence>
<feature type="transmembrane region" description="Helical" evidence="6">
    <location>
        <begin position="102"/>
        <end position="122"/>
    </location>
</feature>
<dbReference type="InterPro" id="IPR020846">
    <property type="entry name" value="MFS_dom"/>
</dbReference>
<dbReference type="InterPro" id="IPR011701">
    <property type="entry name" value="MFS"/>
</dbReference>
<feature type="transmembrane region" description="Helical" evidence="6">
    <location>
        <begin position="251"/>
        <end position="278"/>
    </location>
</feature>
<dbReference type="RefSeq" id="WP_230742695.1">
    <property type="nucleotide sequence ID" value="NZ_PGCK01000011.1"/>
</dbReference>
<dbReference type="PANTHER" id="PTHR23504:SF15">
    <property type="entry name" value="MAJOR FACILITATOR SUPERFAMILY (MFS) PROFILE DOMAIN-CONTAINING PROTEIN"/>
    <property type="match status" value="1"/>
</dbReference>
<accession>A0AAP2REI3</accession>
<feature type="transmembrane region" description="Helical" evidence="6">
    <location>
        <begin position="377"/>
        <end position="397"/>
    </location>
</feature>
<dbReference type="SUPFAM" id="SSF103473">
    <property type="entry name" value="MFS general substrate transporter"/>
    <property type="match status" value="1"/>
</dbReference>
<dbReference type="AlphaFoldDB" id="A0AAP2REI3"/>
<dbReference type="EMBL" id="PGCK01000011">
    <property type="protein sequence ID" value="MCD1295838.1"/>
    <property type="molecule type" value="Genomic_DNA"/>
</dbReference>
<keyword evidence="5 6" id="KW-0472">Membrane</keyword>
<keyword evidence="4 6" id="KW-1133">Transmembrane helix</keyword>
<evidence type="ECO:0000313" key="9">
    <source>
        <dbReference type="Proteomes" id="UP001320159"/>
    </source>
</evidence>
<feature type="transmembrane region" description="Helical" evidence="6">
    <location>
        <begin position="162"/>
        <end position="180"/>
    </location>
</feature>
<evidence type="ECO:0000313" key="8">
    <source>
        <dbReference type="EMBL" id="MCD1295838.1"/>
    </source>
</evidence>
<keyword evidence="3 6" id="KW-0812">Transmembrane</keyword>
<reference evidence="8 9" key="1">
    <citation type="submission" date="2017-11" db="EMBL/GenBank/DDBJ databases">
        <title>Isolation and Characterization of Family Methanocellaceae Species from Potential Methane Hydrate Area Offshore Southwestern Taiwan.</title>
        <authorList>
            <person name="Zhang W.-L."/>
            <person name="Chen W.-C."/>
            <person name="Lai M.-C."/>
            <person name="Chen S.-C."/>
        </authorList>
    </citation>
    <scope>NUCLEOTIDE SEQUENCE [LARGE SCALE GENOMIC DNA]</scope>
    <source>
        <strain evidence="8 9">CWC-04</strain>
    </source>
</reference>
<dbReference type="GO" id="GO:0022857">
    <property type="term" value="F:transmembrane transporter activity"/>
    <property type="evidence" value="ECO:0007669"/>
    <property type="project" value="InterPro"/>
</dbReference>
<dbReference type="PRINTS" id="PR01035">
    <property type="entry name" value="TCRTETA"/>
</dbReference>
<evidence type="ECO:0000259" key="7">
    <source>
        <dbReference type="PROSITE" id="PS50850"/>
    </source>
</evidence>
<feature type="transmembrane region" description="Helical" evidence="6">
    <location>
        <begin position="348"/>
        <end position="371"/>
    </location>
</feature>
<evidence type="ECO:0000256" key="6">
    <source>
        <dbReference type="SAM" id="Phobius"/>
    </source>
</evidence>
<feature type="transmembrane region" description="Helical" evidence="6">
    <location>
        <begin position="73"/>
        <end position="96"/>
    </location>
</feature>
<comment type="caution">
    <text evidence="8">The sequence shown here is derived from an EMBL/GenBank/DDBJ whole genome shotgun (WGS) entry which is preliminary data.</text>
</comment>